<dbReference type="PANTHER" id="PTHR43802:SF1">
    <property type="entry name" value="IP11341P-RELATED"/>
    <property type="match status" value="1"/>
</dbReference>
<dbReference type="SUPFAM" id="SSF52096">
    <property type="entry name" value="ClpP/crotonase"/>
    <property type="match status" value="1"/>
</dbReference>
<protein>
    <submittedName>
        <fullName evidence="3">Enoyl-CoA hydratase</fullName>
        <ecNumber evidence="3">4.2.1.17</ecNumber>
    </submittedName>
</protein>
<sequence length="291" mass="32139">MSHSTLLYQRDGRLARITLNRPEVLNAINSAMPDELADAVQRANAEPDVRVIVLSGAGRSFCAGYDLDAYAQTPGANPGIQEMPWDPLKDFSFMKRNTDQFMSLWRSPLPVIAKIQGHALAGGSDMALCADLLVIGEGAKLGYPPARVWGCPTTAMWVYRIGVERAKRLLLTGDTIDGRTAENWGLGQCVPDSALDNTIEDLAQRIATIPRNQLIMQKLMVNQTLENMGIASTQTLATLLDGIARHSPEGVNFKQRAETLGWKQAVRDRDEGTFDWTRNQPFKKEPDEDNS</sequence>
<feature type="region of interest" description="Disordered" evidence="2">
    <location>
        <begin position="270"/>
        <end position="291"/>
    </location>
</feature>
<dbReference type="GO" id="GO:0004300">
    <property type="term" value="F:enoyl-CoA hydratase activity"/>
    <property type="evidence" value="ECO:0007669"/>
    <property type="project" value="UniProtKB-EC"/>
</dbReference>
<keyword evidence="3" id="KW-0456">Lyase</keyword>
<dbReference type="CDD" id="cd06558">
    <property type="entry name" value="crotonase-like"/>
    <property type="match status" value="1"/>
</dbReference>
<comment type="similarity">
    <text evidence="1">Belongs to the enoyl-CoA hydratase/isomerase family.</text>
</comment>
<accession>A0A160TZ25</accession>
<dbReference type="EC" id="4.2.1.17" evidence="3"/>
<organism evidence="3">
    <name type="scientific">hydrothermal vent metagenome</name>
    <dbReference type="NCBI Taxonomy" id="652676"/>
    <lineage>
        <taxon>unclassified sequences</taxon>
        <taxon>metagenomes</taxon>
        <taxon>ecological metagenomes</taxon>
    </lineage>
</organism>
<dbReference type="InterPro" id="IPR029045">
    <property type="entry name" value="ClpP/crotonase-like_dom_sf"/>
</dbReference>
<dbReference type="NCBIfam" id="NF006128">
    <property type="entry name" value="PRK08272.1"/>
    <property type="match status" value="1"/>
</dbReference>
<dbReference type="PROSITE" id="PS00166">
    <property type="entry name" value="ENOYL_COA_HYDRATASE"/>
    <property type="match status" value="1"/>
</dbReference>
<proteinExistence type="inferred from homology"/>
<gene>
    <name evidence="3" type="ORF">MGWOODY_XGa2217</name>
</gene>
<dbReference type="AlphaFoldDB" id="A0A160TZ25"/>
<evidence type="ECO:0000313" key="3">
    <source>
        <dbReference type="EMBL" id="CUS55149.1"/>
    </source>
</evidence>
<dbReference type="InterPro" id="IPR001753">
    <property type="entry name" value="Enoyl-CoA_hydra/iso"/>
</dbReference>
<feature type="compositionally biased region" description="Basic and acidic residues" evidence="2">
    <location>
        <begin position="282"/>
        <end position="291"/>
    </location>
</feature>
<dbReference type="Pfam" id="PF00378">
    <property type="entry name" value="ECH_1"/>
    <property type="match status" value="1"/>
</dbReference>
<dbReference type="EMBL" id="CZRL01000120">
    <property type="protein sequence ID" value="CUS55149.1"/>
    <property type="molecule type" value="Genomic_DNA"/>
</dbReference>
<dbReference type="Gene3D" id="3.90.226.10">
    <property type="entry name" value="2-enoyl-CoA Hydratase, Chain A, domain 1"/>
    <property type="match status" value="1"/>
</dbReference>
<evidence type="ECO:0000256" key="1">
    <source>
        <dbReference type="ARBA" id="ARBA00005254"/>
    </source>
</evidence>
<dbReference type="PANTHER" id="PTHR43802">
    <property type="entry name" value="ENOYL-COA HYDRATASE"/>
    <property type="match status" value="1"/>
</dbReference>
<name>A0A160TZ25_9ZZZZ</name>
<evidence type="ECO:0000256" key="2">
    <source>
        <dbReference type="SAM" id="MobiDB-lite"/>
    </source>
</evidence>
<dbReference type="InterPro" id="IPR018376">
    <property type="entry name" value="Enoyl-CoA_hyd/isom_CS"/>
</dbReference>
<reference evidence="3" key="1">
    <citation type="submission" date="2015-10" db="EMBL/GenBank/DDBJ databases">
        <authorList>
            <person name="Gilbert D.G."/>
        </authorList>
    </citation>
    <scope>NUCLEOTIDE SEQUENCE</scope>
</reference>